<keyword evidence="4" id="KW-0378">Hydrolase</keyword>
<comment type="catalytic activity">
    <reaction evidence="6 7">
        <text>Hydrolysis of proteins to small peptides in the presence of ATP and magnesium. alpha-casein is the usual test substrate. In the absence of ATP, only oligopeptides shorter than five residues are hydrolyzed (such as succinyl-Leu-Tyr-|-NHMec, and Leu-Tyr-Leu-|-Tyr-Trp, in which cleavage of the -Tyr-|-Leu- and -Tyr-|-Trp bonds also occurs).</text>
        <dbReference type="EC" id="3.4.21.92"/>
    </reaction>
</comment>
<reference evidence="9" key="1">
    <citation type="submission" date="2021-08" db="EMBL/GenBank/DDBJ databases">
        <title>Complete chloroplast genome of Plantago asiatica and its phylogenetic position in Plantaginaceae.</title>
        <authorList>
            <person name="Si H."/>
        </authorList>
    </citation>
    <scope>NUCLEOTIDE SEQUENCE</scope>
</reference>
<dbReference type="Gene3D" id="3.90.226.10">
    <property type="entry name" value="2-enoyl-CoA Hydratase, Chain A, domain 1"/>
    <property type="match status" value="1"/>
</dbReference>
<organism evidence="9">
    <name type="scientific">Plantago asiatica</name>
    <dbReference type="NCBI Taxonomy" id="197796"/>
    <lineage>
        <taxon>Eukaryota</taxon>
        <taxon>Viridiplantae</taxon>
        <taxon>Streptophyta</taxon>
        <taxon>Embryophyta</taxon>
        <taxon>Tracheophyta</taxon>
        <taxon>Spermatophyta</taxon>
        <taxon>Magnoliopsida</taxon>
        <taxon>eudicotyledons</taxon>
        <taxon>Gunneridae</taxon>
        <taxon>Pentapetalae</taxon>
        <taxon>asterids</taxon>
        <taxon>lamiids</taxon>
        <taxon>Lamiales</taxon>
        <taxon>Plantaginaceae</taxon>
        <taxon>Plantagineae</taxon>
        <taxon>Plantago</taxon>
    </lineage>
</organism>
<keyword evidence="2 9" id="KW-0934">Plastid</keyword>
<dbReference type="Pfam" id="PF00574">
    <property type="entry name" value="CLP_protease"/>
    <property type="match status" value="1"/>
</dbReference>
<dbReference type="InterPro" id="IPR033135">
    <property type="entry name" value="ClpP_His_AS"/>
</dbReference>
<dbReference type="InterPro" id="IPR001907">
    <property type="entry name" value="ClpP"/>
</dbReference>
<dbReference type="GO" id="GO:0004176">
    <property type="term" value="F:ATP-dependent peptidase activity"/>
    <property type="evidence" value="ECO:0007669"/>
    <property type="project" value="InterPro"/>
</dbReference>
<dbReference type="GO" id="GO:0006515">
    <property type="term" value="P:protein quality control for misfolded or incompletely synthesized proteins"/>
    <property type="evidence" value="ECO:0007669"/>
    <property type="project" value="TreeGrafter"/>
</dbReference>
<dbReference type="GO" id="GO:0051117">
    <property type="term" value="F:ATPase binding"/>
    <property type="evidence" value="ECO:0007669"/>
    <property type="project" value="TreeGrafter"/>
</dbReference>
<dbReference type="CDD" id="cd07017">
    <property type="entry name" value="S14_ClpP_2"/>
    <property type="match status" value="1"/>
</dbReference>
<dbReference type="SUPFAM" id="SSF52096">
    <property type="entry name" value="ClpP/crotonase"/>
    <property type="match status" value="1"/>
</dbReference>
<evidence type="ECO:0000256" key="8">
    <source>
        <dbReference type="RuleBase" id="RU003567"/>
    </source>
</evidence>
<protein>
    <recommendedName>
        <fullName evidence="8">ATP-dependent Clp protease proteolytic subunit</fullName>
    </recommendedName>
</protein>
<dbReference type="GO" id="GO:0009368">
    <property type="term" value="C:endopeptidase Clp complex"/>
    <property type="evidence" value="ECO:0007669"/>
    <property type="project" value="TreeGrafter"/>
</dbReference>
<evidence type="ECO:0000256" key="2">
    <source>
        <dbReference type="ARBA" id="ARBA00022640"/>
    </source>
</evidence>
<sequence length="199" mass="21438">MPVGVPQLSFLIPGTTEDEDDKKDNRLSHQRFLFVGDDIDPESANHAVGLITIYGIENKEEIIHCYINSNGGSAIGGLAIFASVTTGIAPVHTICVGTAISMASFILSGGVSTKRLAFPHARVMIHQPVSSYLDGDLGISALDLKQILSIRASVIYGYHATTKQPPWIIAIDLERDVFMTPEEAVAYGIVDVVGFKIEI</sequence>
<dbReference type="PANTHER" id="PTHR10381:SF15">
    <property type="entry name" value="CHLOROPLASTIC ATP-DEPENDENT CLP PROTEASE PROTEOLYTIC SUBUNIT 1"/>
    <property type="match status" value="1"/>
</dbReference>
<geneLocation type="chloroplast" evidence="9"/>
<evidence type="ECO:0000256" key="1">
    <source>
        <dbReference type="ARBA" id="ARBA00007039"/>
    </source>
</evidence>
<evidence type="ECO:0000313" key="9">
    <source>
        <dbReference type="EMBL" id="UCS08993.1"/>
    </source>
</evidence>
<keyword evidence="5" id="KW-0720">Serine protease</keyword>
<evidence type="ECO:0000256" key="4">
    <source>
        <dbReference type="ARBA" id="ARBA00022801"/>
    </source>
</evidence>
<keyword evidence="9" id="KW-0150">Chloroplast</keyword>
<dbReference type="PRINTS" id="PR00127">
    <property type="entry name" value="CLPPROTEASEP"/>
</dbReference>
<dbReference type="InterPro" id="IPR023562">
    <property type="entry name" value="ClpP/TepA"/>
</dbReference>
<dbReference type="PROSITE" id="PS00382">
    <property type="entry name" value="CLP_PROTEASE_HIS"/>
    <property type="match status" value="1"/>
</dbReference>
<comment type="similarity">
    <text evidence="1 8">Belongs to the peptidase S14 family.</text>
</comment>
<dbReference type="GO" id="GO:0009532">
    <property type="term" value="C:plastid stroma"/>
    <property type="evidence" value="ECO:0007669"/>
    <property type="project" value="UniProtKB-ARBA"/>
</dbReference>
<dbReference type="InterPro" id="IPR029045">
    <property type="entry name" value="ClpP/crotonase-like_dom_sf"/>
</dbReference>
<gene>
    <name evidence="9" type="primary">clpP</name>
</gene>
<accession>A0A8K1J938</accession>
<proteinExistence type="inferred from homology"/>
<dbReference type="EMBL" id="MZ779005">
    <property type="protein sequence ID" value="UCS08993.1"/>
    <property type="molecule type" value="Genomic_DNA"/>
</dbReference>
<evidence type="ECO:0000256" key="7">
    <source>
        <dbReference type="PROSITE-ProRule" id="PRU10086"/>
    </source>
</evidence>
<feature type="active site" evidence="7">
    <location>
        <position position="126"/>
    </location>
</feature>
<keyword evidence="3 9" id="KW-0645">Protease</keyword>
<evidence type="ECO:0000256" key="5">
    <source>
        <dbReference type="ARBA" id="ARBA00022825"/>
    </source>
</evidence>
<evidence type="ECO:0000256" key="6">
    <source>
        <dbReference type="ARBA" id="ARBA00034021"/>
    </source>
</evidence>
<dbReference type="AlphaFoldDB" id="A0A8K1J938"/>
<dbReference type="GO" id="GO:0004252">
    <property type="term" value="F:serine-type endopeptidase activity"/>
    <property type="evidence" value="ECO:0007669"/>
    <property type="project" value="UniProtKB-EC"/>
</dbReference>
<dbReference type="PANTHER" id="PTHR10381">
    <property type="entry name" value="ATP-DEPENDENT CLP PROTEASE PROTEOLYTIC SUBUNIT"/>
    <property type="match status" value="1"/>
</dbReference>
<name>A0A8K1J938_9LAMI</name>
<evidence type="ECO:0000256" key="3">
    <source>
        <dbReference type="ARBA" id="ARBA00022670"/>
    </source>
</evidence>